<organism evidence="1 2">
    <name type="scientific">Streptomyces narbonensis</name>
    <dbReference type="NCBI Taxonomy" id="67333"/>
    <lineage>
        <taxon>Bacteria</taxon>
        <taxon>Bacillati</taxon>
        <taxon>Actinomycetota</taxon>
        <taxon>Actinomycetes</taxon>
        <taxon>Kitasatosporales</taxon>
        <taxon>Streptomycetaceae</taxon>
        <taxon>Streptomyces</taxon>
    </lineage>
</organism>
<evidence type="ECO:0000313" key="1">
    <source>
        <dbReference type="EMBL" id="MEU7075892.1"/>
    </source>
</evidence>
<reference evidence="1 2" key="1">
    <citation type="submission" date="2024-06" db="EMBL/GenBank/DDBJ databases">
        <title>The Natural Products Discovery Center: Release of the First 8490 Sequenced Strains for Exploring Actinobacteria Biosynthetic Diversity.</title>
        <authorList>
            <person name="Kalkreuter E."/>
            <person name="Kautsar S.A."/>
            <person name="Yang D."/>
            <person name="Bader C.D."/>
            <person name="Teijaro C.N."/>
            <person name="Fluegel L."/>
            <person name="Davis C.M."/>
            <person name="Simpson J.R."/>
            <person name="Lauterbach L."/>
            <person name="Steele A.D."/>
            <person name="Gui C."/>
            <person name="Meng S."/>
            <person name="Li G."/>
            <person name="Viehrig K."/>
            <person name="Ye F."/>
            <person name="Su P."/>
            <person name="Kiefer A.F."/>
            <person name="Nichols A."/>
            <person name="Cepeda A.J."/>
            <person name="Yan W."/>
            <person name="Fan B."/>
            <person name="Jiang Y."/>
            <person name="Adhikari A."/>
            <person name="Zheng C.-J."/>
            <person name="Schuster L."/>
            <person name="Cowan T.M."/>
            <person name="Smanski M.J."/>
            <person name="Chevrette M.G."/>
            <person name="De Carvalho L.P.S."/>
            <person name="Shen B."/>
        </authorList>
    </citation>
    <scope>NUCLEOTIDE SEQUENCE [LARGE SCALE GENOMIC DNA]</scope>
    <source>
        <strain evidence="1 2">NPDC045974</strain>
    </source>
</reference>
<comment type="caution">
    <text evidence="1">The sequence shown here is derived from an EMBL/GenBank/DDBJ whole genome shotgun (WGS) entry which is preliminary data.</text>
</comment>
<gene>
    <name evidence="1" type="ORF">AB0A88_38095</name>
</gene>
<sequence length="80" mass="8409">MRTPTPTPPVRPVTEPEAARVYRDLKAAMDTAGLPTNGLYRDVTHAPGGDVHRYGLGTVGLGGAERLTALLRTATARSAP</sequence>
<keyword evidence="2" id="KW-1185">Reference proteome</keyword>
<proteinExistence type="predicted"/>
<evidence type="ECO:0000313" key="2">
    <source>
        <dbReference type="Proteomes" id="UP001551329"/>
    </source>
</evidence>
<dbReference type="Proteomes" id="UP001551329">
    <property type="component" value="Unassembled WGS sequence"/>
</dbReference>
<protein>
    <submittedName>
        <fullName evidence="1">Uncharacterized protein</fullName>
    </submittedName>
</protein>
<dbReference type="RefSeq" id="WP_358478340.1">
    <property type="nucleotide sequence ID" value="NZ_JBEZAE010000050.1"/>
</dbReference>
<name>A0ABV3CMA2_9ACTN</name>
<dbReference type="EMBL" id="JBEZAE010000050">
    <property type="protein sequence ID" value="MEU7075892.1"/>
    <property type="molecule type" value="Genomic_DNA"/>
</dbReference>
<accession>A0ABV3CMA2</accession>